<evidence type="ECO:0000313" key="3">
    <source>
        <dbReference type="Proteomes" id="UP000685013"/>
    </source>
</evidence>
<feature type="compositionally biased region" description="Basic and acidic residues" evidence="1">
    <location>
        <begin position="48"/>
        <end position="59"/>
    </location>
</feature>
<comment type="caution">
    <text evidence="2">The sequence shown here is derived from an EMBL/GenBank/DDBJ whole genome shotgun (WGS) entry which is preliminary data.</text>
</comment>
<feature type="non-terminal residue" evidence="2">
    <location>
        <position position="1"/>
    </location>
</feature>
<feature type="region of interest" description="Disordered" evidence="1">
    <location>
        <begin position="1"/>
        <end position="59"/>
    </location>
</feature>
<evidence type="ECO:0000256" key="1">
    <source>
        <dbReference type="SAM" id="MobiDB-lite"/>
    </source>
</evidence>
<dbReference type="EMBL" id="JAGKQH010000002">
    <property type="protein sequence ID" value="KAG6606089.1"/>
    <property type="molecule type" value="Genomic_DNA"/>
</dbReference>
<dbReference type="Proteomes" id="UP000685013">
    <property type="component" value="Chromosome 2"/>
</dbReference>
<protein>
    <submittedName>
        <fullName evidence="2">Uncharacterized protein</fullName>
    </submittedName>
</protein>
<accession>A0AAV6P2V3</accession>
<reference evidence="2 3" key="1">
    <citation type="journal article" date="2021" name="Hortic Res">
        <title>The domestication of Cucurbita argyrosperma as revealed by the genome of its wild relative.</title>
        <authorList>
            <person name="Barrera-Redondo J."/>
            <person name="Sanchez-de la Vega G."/>
            <person name="Aguirre-Liguori J.A."/>
            <person name="Castellanos-Morales G."/>
            <person name="Gutierrez-Guerrero Y.T."/>
            <person name="Aguirre-Dugua X."/>
            <person name="Aguirre-Planter E."/>
            <person name="Tenaillon M.I."/>
            <person name="Lira-Saade R."/>
            <person name="Eguiarte L.E."/>
        </authorList>
    </citation>
    <scope>NUCLEOTIDE SEQUENCE [LARGE SCALE GENOMIC DNA]</scope>
    <source>
        <strain evidence="2">JBR-2021</strain>
    </source>
</reference>
<dbReference type="AlphaFoldDB" id="A0AAV6P2V3"/>
<name>A0AAV6P2V3_9ROSI</name>
<evidence type="ECO:0000313" key="2">
    <source>
        <dbReference type="EMBL" id="KAG6606089.1"/>
    </source>
</evidence>
<keyword evidence="3" id="KW-1185">Reference proteome</keyword>
<feature type="compositionally biased region" description="Basic and acidic residues" evidence="1">
    <location>
        <begin position="30"/>
        <end position="40"/>
    </location>
</feature>
<organism evidence="2 3">
    <name type="scientific">Cucurbita argyrosperma subsp. sororia</name>
    <dbReference type="NCBI Taxonomy" id="37648"/>
    <lineage>
        <taxon>Eukaryota</taxon>
        <taxon>Viridiplantae</taxon>
        <taxon>Streptophyta</taxon>
        <taxon>Embryophyta</taxon>
        <taxon>Tracheophyta</taxon>
        <taxon>Spermatophyta</taxon>
        <taxon>Magnoliopsida</taxon>
        <taxon>eudicotyledons</taxon>
        <taxon>Gunneridae</taxon>
        <taxon>Pentapetalae</taxon>
        <taxon>rosids</taxon>
        <taxon>fabids</taxon>
        <taxon>Cucurbitales</taxon>
        <taxon>Cucurbitaceae</taxon>
        <taxon>Cucurbiteae</taxon>
        <taxon>Cucurbita</taxon>
    </lineage>
</organism>
<proteinExistence type="predicted"/>
<sequence>MGHLGQLESTRSEGGDGDGPITLTRTVKTAMKERGITGKGEEDEEENSGEREKEKEKPLKWDKYRKRKEKKIESWVLIFGLISDEMDCPICRKKALHTSNCKVTFPRSAPTPTPCYPFAALAMDYPAYDVVQTRRG</sequence>
<gene>
    <name evidence="2" type="ORF">SDJN03_03406</name>
</gene>